<evidence type="ECO:0000256" key="5">
    <source>
        <dbReference type="SAM" id="SignalP"/>
    </source>
</evidence>
<dbReference type="PROSITE" id="PS50005">
    <property type="entry name" value="TPR"/>
    <property type="match status" value="1"/>
</dbReference>
<proteinExistence type="predicted"/>
<dbReference type="InterPro" id="IPR013105">
    <property type="entry name" value="TPR_2"/>
</dbReference>
<sequence length="371" mass="41184">MPSKRIRLQIPILALSCLIVAGVEQQATAADQGVDQTQSTEQERPDTPAGVPLYDNLGDHHYPISTDIPQAQVYFDQGLRLYYAFNHAEAIRAFREAQRLDPQCAMCWWAEALAWGPNINLPMDEPSGRAAYAAVQGALARREHASEREQAMIDALAVRYAKEPPEDRAQLDQAYADAMARVAATYPDDHDIKVLYAESLMDLRPWDYWEEDGTPKPGIAEALKNLETVIEKNRNHPGACHFFIHAVEKLYPERAVACAERLANLMPGAGHLVHMPGHIYIRVGRYQDAVKANQHAIHADETYIRDQNPATGMYTAGYYPHNYDFLAFATMMIGQSEASIEAAEKVTALLPRNCSARPGWTSCNTGPAAPG</sequence>
<evidence type="ECO:0000313" key="7">
    <source>
        <dbReference type="Proteomes" id="UP001596422"/>
    </source>
</evidence>
<dbReference type="InterPro" id="IPR011990">
    <property type="entry name" value="TPR-like_helical_dom_sf"/>
</dbReference>
<dbReference type="Pfam" id="PF07719">
    <property type="entry name" value="TPR_2"/>
    <property type="match status" value="1"/>
</dbReference>
<evidence type="ECO:0000256" key="4">
    <source>
        <dbReference type="SAM" id="MobiDB-lite"/>
    </source>
</evidence>
<dbReference type="Proteomes" id="UP001596422">
    <property type="component" value="Unassembled WGS sequence"/>
</dbReference>
<keyword evidence="7" id="KW-1185">Reference proteome</keyword>
<gene>
    <name evidence="6" type="ORF">ACFQDL_10715</name>
</gene>
<evidence type="ECO:0000256" key="1">
    <source>
        <dbReference type="ARBA" id="ARBA00022737"/>
    </source>
</evidence>
<feature type="chain" id="PRO_5046872214" evidence="5">
    <location>
        <begin position="30"/>
        <end position="371"/>
    </location>
</feature>
<feature type="signal peptide" evidence="5">
    <location>
        <begin position="1"/>
        <end position="29"/>
    </location>
</feature>
<dbReference type="EMBL" id="JBHSWE010000001">
    <property type="protein sequence ID" value="MFC6670505.1"/>
    <property type="molecule type" value="Genomic_DNA"/>
</dbReference>
<keyword evidence="1" id="KW-0677">Repeat</keyword>
<dbReference type="InterPro" id="IPR019734">
    <property type="entry name" value="TPR_rpt"/>
</dbReference>
<evidence type="ECO:0000256" key="3">
    <source>
        <dbReference type="PROSITE-ProRule" id="PRU00339"/>
    </source>
</evidence>
<feature type="repeat" description="TPR" evidence="3">
    <location>
        <begin position="71"/>
        <end position="104"/>
    </location>
</feature>
<organism evidence="6 7">
    <name type="scientific">Marinobacterium aestuariivivens</name>
    <dbReference type="NCBI Taxonomy" id="1698799"/>
    <lineage>
        <taxon>Bacteria</taxon>
        <taxon>Pseudomonadati</taxon>
        <taxon>Pseudomonadota</taxon>
        <taxon>Gammaproteobacteria</taxon>
        <taxon>Oceanospirillales</taxon>
        <taxon>Oceanospirillaceae</taxon>
        <taxon>Marinobacterium</taxon>
    </lineage>
</organism>
<name>A0ABW1ZZ80_9GAMM</name>
<dbReference type="RefSeq" id="WP_379909009.1">
    <property type="nucleotide sequence ID" value="NZ_JBHSWE010000001.1"/>
</dbReference>
<reference evidence="7" key="1">
    <citation type="journal article" date="2019" name="Int. J. Syst. Evol. Microbiol.">
        <title>The Global Catalogue of Microorganisms (GCM) 10K type strain sequencing project: providing services to taxonomists for standard genome sequencing and annotation.</title>
        <authorList>
            <consortium name="The Broad Institute Genomics Platform"/>
            <consortium name="The Broad Institute Genome Sequencing Center for Infectious Disease"/>
            <person name="Wu L."/>
            <person name="Ma J."/>
        </authorList>
    </citation>
    <scope>NUCLEOTIDE SEQUENCE [LARGE SCALE GENOMIC DNA]</scope>
    <source>
        <strain evidence="7">NBRC 111756</strain>
    </source>
</reference>
<comment type="caution">
    <text evidence="6">The sequence shown here is derived from an EMBL/GenBank/DDBJ whole genome shotgun (WGS) entry which is preliminary data.</text>
</comment>
<feature type="compositionally biased region" description="Polar residues" evidence="4">
    <location>
        <begin position="30"/>
        <end position="40"/>
    </location>
</feature>
<evidence type="ECO:0000256" key="2">
    <source>
        <dbReference type="ARBA" id="ARBA00022803"/>
    </source>
</evidence>
<dbReference type="PANTHER" id="PTHR45588">
    <property type="entry name" value="TPR DOMAIN-CONTAINING PROTEIN"/>
    <property type="match status" value="1"/>
</dbReference>
<keyword evidence="2 3" id="KW-0802">TPR repeat</keyword>
<dbReference type="PANTHER" id="PTHR45588:SF1">
    <property type="entry name" value="WW DOMAIN-CONTAINING PROTEIN"/>
    <property type="match status" value="1"/>
</dbReference>
<accession>A0ABW1ZZ80</accession>
<protein>
    <submittedName>
        <fullName evidence="6">Tetratricopeptide repeat protein</fullName>
    </submittedName>
</protein>
<feature type="region of interest" description="Disordered" evidence="4">
    <location>
        <begin position="30"/>
        <end position="49"/>
    </location>
</feature>
<keyword evidence="5" id="KW-0732">Signal</keyword>
<dbReference type="SUPFAM" id="SSF48452">
    <property type="entry name" value="TPR-like"/>
    <property type="match status" value="1"/>
</dbReference>
<evidence type="ECO:0000313" key="6">
    <source>
        <dbReference type="EMBL" id="MFC6670505.1"/>
    </source>
</evidence>
<dbReference type="Gene3D" id="1.25.40.10">
    <property type="entry name" value="Tetratricopeptide repeat domain"/>
    <property type="match status" value="1"/>
</dbReference>